<proteinExistence type="predicted"/>
<dbReference type="Proteomes" id="UP000265520">
    <property type="component" value="Unassembled WGS sequence"/>
</dbReference>
<protein>
    <submittedName>
        <fullName evidence="1">Uncharacterized protein</fullName>
    </submittedName>
</protein>
<dbReference type="AlphaFoldDB" id="A0A392SYM0"/>
<reference evidence="1 2" key="1">
    <citation type="journal article" date="2018" name="Front. Plant Sci.">
        <title>Red Clover (Trifolium pratense) and Zigzag Clover (T. medium) - A Picture of Genomic Similarities and Differences.</title>
        <authorList>
            <person name="Dluhosova J."/>
            <person name="Istvanek J."/>
            <person name="Nedelnik J."/>
            <person name="Repkova J."/>
        </authorList>
    </citation>
    <scope>NUCLEOTIDE SEQUENCE [LARGE SCALE GENOMIC DNA]</scope>
    <source>
        <strain evidence="2">cv. 10/8</strain>
        <tissue evidence="1">Leaf</tissue>
    </source>
</reference>
<evidence type="ECO:0000313" key="1">
    <source>
        <dbReference type="EMBL" id="MCI53951.1"/>
    </source>
</evidence>
<accession>A0A392SYM0</accession>
<evidence type="ECO:0000313" key="2">
    <source>
        <dbReference type="Proteomes" id="UP000265520"/>
    </source>
</evidence>
<organism evidence="1 2">
    <name type="scientific">Trifolium medium</name>
    <dbReference type="NCBI Taxonomy" id="97028"/>
    <lineage>
        <taxon>Eukaryota</taxon>
        <taxon>Viridiplantae</taxon>
        <taxon>Streptophyta</taxon>
        <taxon>Embryophyta</taxon>
        <taxon>Tracheophyta</taxon>
        <taxon>Spermatophyta</taxon>
        <taxon>Magnoliopsida</taxon>
        <taxon>eudicotyledons</taxon>
        <taxon>Gunneridae</taxon>
        <taxon>Pentapetalae</taxon>
        <taxon>rosids</taxon>
        <taxon>fabids</taxon>
        <taxon>Fabales</taxon>
        <taxon>Fabaceae</taxon>
        <taxon>Papilionoideae</taxon>
        <taxon>50 kb inversion clade</taxon>
        <taxon>NPAAA clade</taxon>
        <taxon>Hologalegina</taxon>
        <taxon>IRL clade</taxon>
        <taxon>Trifolieae</taxon>
        <taxon>Trifolium</taxon>
    </lineage>
</organism>
<name>A0A392SYM0_9FABA</name>
<feature type="non-terminal residue" evidence="1">
    <location>
        <position position="1"/>
    </location>
</feature>
<dbReference type="EMBL" id="LXQA010471838">
    <property type="protein sequence ID" value="MCI53951.1"/>
    <property type="molecule type" value="Genomic_DNA"/>
</dbReference>
<keyword evidence="2" id="KW-1185">Reference proteome</keyword>
<sequence>FIVLIAHSASPTEILDGVVAIVNLRRP</sequence>
<comment type="caution">
    <text evidence="1">The sequence shown here is derived from an EMBL/GenBank/DDBJ whole genome shotgun (WGS) entry which is preliminary data.</text>
</comment>